<proteinExistence type="predicted"/>
<evidence type="ECO:0000256" key="4">
    <source>
        <dbReference type="ARBA" id="ARBA00022679"/>
    </source>
</evidence>
<dbReference type="Gene3D" id="3.30.450.20">
    <property type="entry name" value="PAS domain"/>
    <property type="match status" value="2"/>
</dbReference>
<evidence type="ECO:0000256" key="11">
    <source>
        <dbReference type="PROSITE-ProRule" id="PRU00169"/>
    </source>
</evidence>
<evidence type="ECO:0000256" key="7">
    <source>
        <dbReference type="ARBA" id="ARBA00022840"/>
    </source>
</evidence>
<dbReference type="InterPro" id="IPR003594">
    <property type="entry name" value="HATPase_dom"/>
</dbReference>
<evidence type="ECO:0000256" key="6">
    <source>
        <dbReference type="ARBA" id="ARBA00022777"/>
    </source>
</evidence>
<feature type="modified residue" description="4-aspartylphosphate" evidence="11">
    <location>
        <position position="878"/>
    </location>
</feature>
<keyword evidence="6" id="KW-0418">Kinase</keyword>
<dbReference type="PROSITE" id="PS50113">
    <property type="entry name" value="PAC"/>
    <property type="match status" value="1"/>
</dbReference>
<dbReference type="Pfam" id="PF00512">
    <property type="entry name" value="HisKA"/>
    <property type="match status" value="1"/>
</dbReference>
<dbReference type="Pfam" id="PF13426">
    <property type="entry name" value="PAS_9"/>
    <property type="match status" value="2"/>
</dbReference>
<evidence type="ECO:0000256" key="3">
    <source>
        <dbReference type="ARBA" id="ARBA00022553"/>
    </source>
</evidence>
<evidence type="ECO:0000259" key="13">
    <source>
        <dbReference type="PROSITE" id="PS50109"/>
    </source>
</evidence>
<dbReference type="NCBIfam" id="TIGR00229">
    <property type="entry name" value="sensory_box"/>
    <property type="match status" value="1"/>
</dbReference>
<dbReference type="Pfam" id="PF00072">
    <property type="entry name" value="Response_reg"/>
    <property type="match status" value="1"/>
</dbReference>
<dbReference type="FunFam" id="3.30.565.10:FF:000010">
    <property type="entry name" value="Sensor histidine kinase RcsC"/>
    <property type="match status" value="1"/>
</dbReference>
<comment type="catalytic activity">
    <reaction evidence="1">
        <text>ATP + protein L-histidine = ADP + protein N-phospho-L-histidine.</text>
        <dbReference type="EC" id="2.7.13.3"/>
    </reaction>
</comment>
<gene>
    <name evidence="17" type="ORF">SAMN04489724_4254</name>
</gene>
<feature type="transmembrane region" description="Helical" evidence="12">
    <location>
        <begin position="12"/>
        <end position="36"/>
    </location>
</feature>
<dbReference type="SMART" id="SM00388">
    <property type="entry name" value="HisKA"/>
    <property type="match status" value="1"/>
</dbReference>
<dbReference type="PANTHER" id="PTHR45339">
    <property type="entry name" value="HYBRID SIGNAL TRANSDUCTION HISTIDINE KINASE J"/>
    <property type="match status" value="1"/>
</dbReference>
<dbReference type="CDD" id="cd16922">
    <property type="entry name" value="HATPase_EvgS-ArcB-TorS-like"/>
    <property type="match status" value="1"/>
</dbReference>
<dbReference type="InterPro" id="IPR005467">
    <property type="entry name" value="His_kinase_dom"/>
</dbReference>
<dbReference type="EMBL" id="FPBF01000007">
    <property type="protein sequence ID" value="SFU13638.1"/>
    <property type="molecule type" value="Genomic_DNA"/>
</dbReference>
<evidence type="ECO:0000313" key="18">
    <source>
        <dbReference type="Proteomes" id="UP000199673"/>
    </source>
</evidence>
<dbReference type="SUPFAM" id="SSF47384">
    <property type="entry name" value="Homodimeric domain of signal transducing histidine kinase"/>
    <property type="match status" value="1"/>
</dbReference>
<keyword evidence="8" id="KW-0902">Two-component regulatory system</keyword>
<evidence type="ECO:0000256" key="10">
    <source>
        <dbReference type="ARBA" id="ARBA00068150"/>
    </source>
</evidence>
<dbReference type="SMART" id="SM00091">
    <property type="entry name" value="PAS"/>
    <property type="match status" value="2"/>
</dbReference>
<evidence type="ECO:0000259" key="15">
    <source>
        <dbReference type="PROSITE" id="PS50112"/>
    </source>
</evidence>
<dbReference type="SMART" id="SM00387">
    <property type="entry name" value="HATPase_c"/>
    <property type="match status" value="1"/>
</dbReference>
<keyword evidence="7" id="KW-0067">ATP-binding</keyword>
<dbReference type="InterPro" id="IPR011006">
    <property type="entry name" value="CheY-like_superfamily"/>
</dbReference>
<dbReference type="InterPro" id="IPR035965">
    <property type="entry name" value="PAS-like_dom_sf"/>
</dbReference>
<evidence type="ECO:0000313" key="17">
    <source>
        <dbReference type="EMBL" id="SFU13638.1"/>
    </source>
</evidence>
<dbReference type="PROSITE" id="PS50112">
    <property type="entry name" value="PAS"/>
    <property type="match status" value="1"/>
</dbReference>
<dbReference type="InterPro" id="IPR001789">
    <property type="entry name" value="Sig_transdc_resp-reg_receiver"/>
</dbReference>
<dbReference type="Pfam" id="PF02518">
    <property type="entry name" value="HATPase_c"/>
    <property type="match status" value="1"/>
</dbReference>
<protein>
    <recommendedName>
        <fullName evidence="10">Sensory/regulatory protein RpfC</fullName>
        <ecNumber evidence="2">2.7.13.3</ecNumber>
    </recommendedName>
</protein>
<keyword evidence="12" id="KW-0472">Membrane</keyword>
<sequence>MKTRKGYRRDFWLTLVIGTGLVFLVILLGVSFFIAISNAEIKSRKEFLRKQTELAATEIELAIDRFEETAVGLTDYLEDEDLDPDDFRDDLSKSVRKIFNNYPGLIDTVWVNLQDSVVFMTFSDRNDFIRNNYEKEVPTKLDRDYLYFSEGSGQGFEVSFLLNPVRYTQNFVTHYYLNNNGKKMLLAGEELLSLDSENGESDLEIDRVSLKNIRNDASIGIIGIYEIDWIQDEVSGSGVLVQYPFDFGSIYENVALLFMIESSSVPGGIYNTYLFLFTGFVFLLIGTVVFFTLSLQNRLDSQRLLEENAREISELFDQQNILLKELRGFVFFHDYKGQITRVSDEVEEVLGHPKSEFLNAFKGEEGHRDALNVKGLVRSAISQNKSFINVEYDFHRPDGKVVRLRIFEKLVFDKQGRFNGGLGICTDISDQFQSKQELIESGKRLQNLIDNIPDIILAYDNEGILLESYAKDQKFLKSLGTSVIGESVFDLVPEKQREQTKFAFNLARKTEQIQTVDLNFTTEDENQYFEIRFFPLDSKRMMSITKDITSQRIWEKGLVEAMNAADQASRAKSEFLANMSHEIRTPMNGLLGIIDLLDQTELDDQQLQYLDVIKNSGNSLLNIIKDILDYSKIEAGKIEINSISFCPADELEKQVQILSGLAQMKGIILKTILQPKTKELMEGDVEKINQIILNLVGNAVKFTSKGGTVLVKLELEHISGGINFLKCIVQDSGIGIPAEEIPKLTDPFYQVESSNSRSYQGTGLGLAIAKKIVELMGGELTITSELGKGSVFAFSVIVKKAPENAGENHLALLPKRMNWNGMAKEYPLRILLAEDNELNLQLMKLMLEQLGYAFDVVRNGNEALQSIKQKEYDIILMDVQMPVLNGLDASIEIRKLGEIGQVYIVGLSANVFDEDQKKAAEAGMDDYLMKPIRLISLAEKLKEYSLKCKFSAKKV</sequence>
<dbReference type="GO" id="GO:0005524">
    <property type="term" value="F:ATP binding"/>
    <property type="evidence" value="ECO:0007669"/>
    <property type="project" value="UniProtKB-KW"/>
</dbReference>
<dbReference type="InterPro" id="IPR000014">
    <property type="entry name" value="PAS"/>
</dbReference>
<reference evidence="18" key="1">
    <citation type="submission" date="2016-10" db="EMBL/GenBank/DDBJ databases">
        <authorList>
            <person name="Varghese N."/>
            <person name="Submissions S."/>
        </authorList>
    </citation>
    <scope>NUCLEOTIDE SEQUENCE [LARGE SCALE GENOMIC DNA]</scope>
    <source>
        <strain evidence="18">DSM 23445</strain>
    </source>
</reference>
<feature type="domain" description="Histidine kinase" evidence="13">
    <location>
        <begin position="578"/>
        <end position="800"/>
    </location>
</feature>
<dbReference type="SMART" id="SM00448">
    <property type="entry name" value="REC"/>
    <property type="match status" value="1"/>
</dbReference>
<dbReference type="PANTHER" id="PTHR45339:SF1">
    <property type="entry name" value="HYBRID SIGNAL TRANSDUCTION HISTIDINE KINASE J"/>
    <property type="match status" value="1"/>
</dbReference>
<organism evidence="17 18">
    <name type="scientific">Algoriphagus locisalis</name>
    <dbReference type="NCBI Taxonomy" id="305507"/>
    <lineage>
        <taxon>Bacteria</taxon>
        <taxon>Pseudomonadati</taxon>
        <taxon>Bacteroidota</taxon>
        <taxon>Cytophagia</taxon>
        <taxon>Cytophagales</taxon>
        <taxon>Cyclobacteriaceae</taxon>
        <taxon>Algoriphagus</taxon>
    </lineage>
</organism>
<evidence type="ECO:0000259" key="14">
    <source>
        <dbReference type="PROSITE" id="PS50110"/>
    </source>
</evidence>
<feature type="domain" description="PAS" evidence="15">
    <location>
        <begin position="322"/>
        <end position="359"/>
    </location>
</feature>
<keyword evidence="4" id="KW-0808">Transferase</keyword>
<keyword evidence="5" id="KW-0547">Nucleotide-binding</keyword>
<evidence type="ECO:0000256" key="12">
    <source>
        <dbReference type="SAM" id="Phobius"/>
    </source>
</evidence>
<dbReference type="AlphaFoldDB" id="A0A1I7DPL6"/>
<feature type="transmembrane region" description="Helical" evidence="12">
    <location>
        <begin position="273"/>
        <end position="295"/>
    </location>
</feature>
<evidence type="ECO:0000256" key="1">
    <source>
        <dbReference type="ARBA" id="ARBA00000085"/>
    </source>
</evidence>
<dbReference type="CDD" id="cd17546">
    <property type="entry name" value="REC_hyHK_CKI1_RcsC-like"/>
    <property type="match status" value="1"/>
</dbReference>
<dbReference type="PROSITE" id="PS50109">
    <property type="entry name" value="HIS_KIN"/>
    <property type="match status" value="1"/>
</dbReference>
<dbReference type="GO" id="GO:0000155">
    <property type="term" value="F:phosphorelay sensor kinase activity"/>
    <property type="evidence" value="ECO:0007669"/>
    <property type="project" value="InterPro"/>
</dbReference>
<dbReference type="STRING" id="305507.SAMN04489724_4254"/>
<keyword evidence="18" id="KW-1185">Reference proteome</keyword>
<dbReference type="Gene3D" id="3.30.565.10">
    <property type="entry name" value="Histidine kinase-like ATPase, C-terminal domain"/>
    <property type="match status" value="1"/>
</dbReference>
<dbReference type="InterPro" id="IPR036097">
    <property type="entry name" value="HisK_dim/P_sf"/>
</dbReference>
<accession>A0A1I7DPL6</accession>
<evidence type="ECO:0000256" key="9">
    <source>
        <dbReference type="ARBA" id="ARBA00064003"/>
    </source>
</evidence>
<dbReference type="PROSITE" id="PS50110">
    <property type="entry name" value="RESPONSE_REGULATORY"/>
    <property type="match status" value="1"/>
</dbReference>
<dbReference type="InterPro" id="IPR000700">
    <property type="entry name" value="PAS-assoc_C"/>
</dbReference>
<dbReference type="SUPFAM" id="SSF52172">
    <property type="entry name" value="CheY-like"/>
    <property type="match status" value="1"/>
</dbReference>
<feature type="domain" description="PAC" evidence="16">
    <location>
        <begin position="388"/>
        <end position="440"/>
    </location>
</feature>
<dbReference type="InterPro" id="IPR001610">
    <property type="entry name" value="PAC"/>
</dbReference>
<dbReference type="SUPFAM" id="SSF55785">
    <property type="entry name" value="PYP-like sensor domain (PAS domain)"/>
    <property type="match status" value="2"/>
</dbReference>
<dbReference type="InterPro" id="IPR004358">
    <property type="entry name" value="Sig_transdc_His_kin-like_C"/>
</dbReference>
<keyword evidence="3 11" id="KW-0597">Phosphoprotein</keyword>
<dbReference type="RefSeq" id="WP_091697075.1">
    <property type="nucleotide sequence ID" value="NZ_FPBF01000007.1"/>
</dbReference>
<comment type="subunit">
    <text evidence="9">At low DSF concentrations, interacts with RpfF.</text>
</comment>
<dbReference type="InterPro" id="IPR036890">
    <property type="entry name" value="HATPase_C_sf"/>
</dbReference>
<dbReference type="EC" id="2.7.13.3" evidence="2"/>
<dbReference type="OrthoDB" id="9811889at2"/>
<dbReference type="SUPFAM" id="SSF55874">
    <property type="entry name" value="ATPase domain of HSP90 chaperone/DNA topoisomerase II/histidine kinase"/>
    <property type="match status" value="1"/>
</dbReference>
<name>A0A1I7DPL6_9BACT</name>
<dbReference type="InterPro" id="IPR003661">
    <property type="entry name" value="HisK_dim/P_dom"/>
</dbReference>
<feature type="domain" description="Response regulatory" evidence="14">
    <location>
        <begin position="829"/>
        <end position="945"/>
    </location>
</feature>
<dbReference type="Proteomes" id="UP000199673">
    <property type="component" value="Unassembled WGS sequence"/>
</dbReference>
<dbReference type="PRINTS" id="PR00344">
    <property type="entry name" value="BCTRLSENSOR"/>
</dbReference>
<keyword evidence="12" id="KW-0812">Transmembrane</keyword>
<dbReference type="Gene3D" id="1.10.287.130">
    <property type="match status" value="1"/>
</dbReference>
<evidence type="ECO:0000259" key="16">
    <source>
        <dbReference type="PROSITE" id="PS50113"/>
    </source>
</evidence>
<dbReference type="SMART" id="SM00086">
    <property type="entry name" value="PAC"/>
    <property type="match status" value="1"/>
</dbReference>
<keyword evidence="12" id="KW-1133">Transmembrane helix</keyword>
<dbReference type="FunFam" id="1.10.287.130:FF:000002">
    <property type="entry name" value="Two-component osmosensing histidine kinase"/>
    <property type="match status" value="1"/>
</dbReference>
<dbReference type="Gene3D" id="3.40.50.2300">
    <property type="match status" value="1"/>
</dbReference>
<evidence type="ECO:0000256" key="2">
    <source>
        <dbReference type="ARBA" id="ARBA00012438"/>
    </source>
</evidence>
<evidence type="ECO:0000256" key="5">
    <source>
        <dbReference type="ARBA" id="ARBA00022741"/>
    </source>
</evidence>
<evidence type="ECO:0000256" key="8">
    <source>
        <dbReference type="ARBA" id="ARBA00023012"/>
    </source>
</evidence>
<dbReference type="CDD" id="cd00082">
    <property type="entry name" value="HisKA"/>
    <property type="match status" value="1"/>
</dbReference>
<dbReference type="CDD" id="cd00130">
    <property type="entry name" value="PAS"/>
    <property type="match status" value="1"/>
</dbReference>